<reference evidence="7 8" key="3">
    <citation type="submission" date="2018-11" db="EMBL/GenBank/DDBJ databases">
        <authorList>
            <consortium name="Pathogen Informatics"/>
        </authorList>
    </citation>
    <scope>NUCLEOTIDE SEQUENCE [LARGE SCALE GENOMIC DNA]</scope>
    <source>
        <strain evidence="7 8">NST_G2</strain>
    </source>
</reference>
<dbReference type="InterPro" id="IPR007853">
    <property type="entry name" value="Znf_DNL-typ"/>
</dbReference>
<dbReference type="InterPro" id="IPR024158">
    <property type="entry name" value="Mt_import_TIM15"/>
</dbReference>
<reference evidence="9" key="2">
    <citation type="submission" date="2016-06" db="UniProtKB">
        <authorList>
            <consortium name="WormBaseParasite"/>
        </authorList>
    </citation>
    <scope>IDENTIFICATION</scope>
</reference>
<dbReference type="Pfam" id="PF05180">
    <property type="entry name" value="zf-DNL"/>
    <property type="match status" value="1"/>
</dbReference>
<organism evidence="6">
    <name type="scientific">Schistocephalus solidus</name>
    <name type="common">Tapeworm</name>
    <dbReference type="NCBI Taxonomy" id="70667"/>
    <lineage>
        <taxon>Eukaryota</taxon>
        <taxon>Metazoa</taxon>
        <taxon>Spiralia</taxon>
        <taxon>Lophotrochozoa</taxon>
        <taxon>Platyhelminthes</taxon>
        <taxon>Cestoda</taxon>
        <taxon>Eucestoda</taxon>
        <taxon>Diphyllobothriidea</taxon>
        <taxon>Diphyllobothriidae</taxon>
        <taxon>Schistocephalus</taxon>
    </lineage>
</organism>
<dbReference type="STRING" id="70667.A0A0X3QDG7"/>
<dbReference type="Proteomes" id="UP000275846">
    <property type="component" value="Unassembled WGS sequence"/>
</dbReference>
<evidence type="ECO:0000256" key="2">
    <source>
        <dbReference type="ARBA" id="ARBA00022771"/>
    </source>
</evidence>
<dbReference type="GO" id="GO:0006457">
    <property type="term" value="P:protein folding"/>
    <property type="evidence" value="ECO:0007669"/>
    <property type="project" value="TreeGrafter"/>
</dbReference>
<dbReference type="EMBL" id="GEEE01005719">
    <property type="protein sequence ID" value="JAP57506.1"/>
    <property type="molecule type" value="Transcribed_RNA"/>
</dbReference>
<dbReference type="GO" id="GO:0030150">
    <property type="term" value="P:protein import into mitochondrial matrix"/>
    <property type="evidence" value="ECO:0007669"/>
    <property type="project" value="TreeGrafter"/>
</dbReference>
<evidence type="ECO:0000313" key="7">
    <source>
        <dbReference type="EMBL" id="VDM02746.1"/>
    </source>
</evidence>
<evidence type="ECO:0000313" key="9">
    <source>
        <dbReference type="WBParaSite" id="SSLN_0001698101-mRNA-1"/>
    </source>
</evidence>
<reference evidence="6" key="1">
    <citation type="submission" date="2016-01" db="EMBL/GenBank/DDBJ databases">
        <title>Reference transcriptome for the parasite Schistocephalus solidus: insights into the molecular evolution of parasitism.</title>
        <authorList>
            <person name="Hebert F.O."/>
            <person name="Grambauer S."/>
            <person name="Barber I."/>
            <person name="Landry C.R."/>
            <person name="Aubin-Horth N."/>
        </authorList>
    </citation>
    <scope>NUCLEOTIDE SEQUENCE</scope>
</reference>
<dbReference type="GO" id="GO:0005739">
    <property type="term" value="C:mitochondrion"/>
    <property type="evidence" value="ECO:0007669"/>
    <property type="project" value="TreeGrafter"/>
</dbReference>
<proteinExistence type="predicted"/>
<name>A0A0X3QDG7_SCHSO</name>
<gene>
    <name evidence="6" type="primary">DNLZ</name>
    <name evidence="7" type="ORF">SSLN_LOCUS16360</name>
    <name evidence="6" type="ORF">TR82551</name>
</gene>
<accession>A0A0X3QDG7</accession>
<protein>
    <submittedName>
        <fullName evidence="6 9">DNL-type zinc finger protein</fullName>
    </submittedName>
</protein>
<evidence type="ECO:0000313" key="8">
    <source>
        <dbReference type="Proteomes" id="UP000275846"/>
    </source>
</evidence>
<dbReference type="GO" id="GO:0008270">
    <property type="term" value="F:zinc ion binding"/>
    <property type="evidence" value="ECO:0007669"/>
    <property type="project" value="UniProtKB-KW"/>
</dbReference>
<evidence type="ECO:0000256" key="3">
    <source>
        <dbReference type="ARBA" id="ARBA00022833"/>
    </source>
</evidence>
<dbReference type="PROSITE" id="PS51501">
    <property type="entry name" value="ZF_DNL"/>
    <property type="match status" value="1"/>
</dbReference>
<dbReference type="PANTHER" id="PTHR20922">
    <property type="entry name" value="DNL-TYPE ZINC FINGER PROTEIN"/>
    <property type="match status" value="1"/>
</dbReference>
<feature type="domain" description="DNL-type" evidence="5">
    <location>
        <begin position="81"/>
        <end position="165"/>
    </location>
</feature>
<keyword evidence="2 4" id="KW-0863">Zinc-finger</keyword>
<dbReference type="GO" id="GO:0050821">
    <property type="term" value="P:protein stabilization"/>
    <property type="evidence" value="ECO:0007669"/>
    <property type="project" value="TreeGrafter"/>
</dbReference>
<dbReference type="AlphaFoldDB" id="A0A0X3QDG7"/>
<keyword evidence="3" id="KW-0862">Zinc</keyword>
<evidence type="ECO:0000256" key="4">
    <source>
        <dbReference type="PROSITE-ProRule" id="PRU00834"/>
    </source>
</evidence>
<dbReference type="EMBL" id="UYSU01040988">
    <property type="protein sequence ID" value="VDM02746.1"/>
    <property type="molecule type" value="Genomic_DNA"/>
</dbReference>
<dbReference type="PANTHER" id="PTHR20922:SF13">
    <property type="entry name" value="DNL-TYPE ZINC FINGER PROTEIN"/>
    <property type="match status" value="1"/>
</dbReference>
<evidence type="ECO:0000313" key="6">
    <source>
        <dbReference type="EMBL" id="JAP57506.1"/>
    </source>
</evidence>
<dbReference type="OrthoDB" id="512667at2759"/>
<evidence type="ECO:0000256" key="1">
    <source>
        <dbReference type="ARBA" id="ARBA00022723"/>
    </source>
</evidence>
<evidence type="ECO:0000259" key="5">
    <source>
        <dbReference type="PROSITE" id="PS51501"/>
    </source>
</evidence>
<keyword evidence="1" id="KW-0479">Metal-binding</keyword>
<sequence>MLRRILKLPVPARLPGLPEGWAASLSSLPLRRTVPMNPMLSSLAFPSFSRHVCSKPPVGDLVLEGPHESAIESPDAETAVGSDKNMSIEFTCNKCKSRSKKYFSKLAYTKGLIIIRCPSCQALHLIADNIGWIKEQTPWRIGEQKHLLKTEADKVAAEAEGEDEK</sequence>
<dbReference type="WBParaSite" id="SSLN_0001698101-mRNA-1">
    <property type="protein sequence ID" value="SSLN_0001698101-mRNA-1"/>
    <property type="gene ID" value="SSLN_0001698101"/>
</dbReference>
<dbReference type="GO" id="GO:0051087">
    <property type="term" value="F:protein-folding chaperone binding"/>
    <property type="evidence" value="ECO:0007669"/>
    <property type="project" value="TreeGrafter"/>
</dbReference>
<keyword evidence="8" id="KW-1185">Reference proteome</keyword>